<reference evidence="1 2" key="1">
    <citation type="submission" date="2015-01" db="EMBL/GenBank/DDBJ databases">
        <title>Evolution of Trichinella species and genotypes.</title>
        <authorList>
            <person name="Korhonen P.K."/>
            <person name="Edoardo P."/>
            <person name="Giuseppe L.R."/>
            <person name="Gasser R.B."/>
        </authorList>
    </citation>
    <scope>NUCLEOTIDE SEQUENCE [LARGE SCALE GENOMIC DNA]</scope>
    <source>
        <strain evidence="1">ISS1029</strain>
    </source>
</reference>
<name>A0A0V1HP04_9BILA</name>
<dbReference type="Proteomes" id="UP000055024">
    <property type="component" value="Unassembled WGS sequence"/>
</dbReference>
<dbReference type="AlphaFoldDB" id="A0A0V1HP04"/>
<protein>
    <submittedName>
        <fullName evidence="1">Uncharacterized protein</fullName>
    </submittedName>
</protein>
<dbReference type="EMBL" id="JYDP01000050">
    <property type="protein sequence ID" value="KRZ11365.1"/>
    <property type="molecule type" value="Genomic_DNA"/>
</dbReference>
<dbReference type="OrthoDB" id="5920516at2759"/>
<accession>A0A0V1HP04</accession>
<sequence>MSGLVDQSGPSVWNRGTGAAVNQPPVRSATFPFTLIRYHNYYGVEPHKLKRPYTEPADPQHTCTLGSINRIYLFGGFEIRE</sequence>
<organism evidence="1 2">
    <name type="scientific">Trichinella zimbabwensis</name>
    <dbReference type="NCBI Taxonomy" id="268475"/>
    <lineage>
        <taxon>Eukaryota</taxon>
        <taxon>Metazoa</taxon>
        <taxon>Ecdysozoa</taxon>
        <taxon>Nematoda</taxon>
        <taxon>Enoplea</taxon>
        <taxon>Dorylaimia</taxon>
        <taxon>Trichinellida</taxon>
        <taxon>Trichinellidae</taxon>
        <taxon>Trichinella</taxon>
    </lineage>
</organism>
<keyword evidence="2" id="KW-1185">Reference proteome</keyword>
<comment type="caution">
    <text evidence="1">The sequence shown here is derived from an EMBL/GenBank/DDBJ whole genome shotgun (WGS) entry which is preliminary data.</text>
</comment>
<evidence type="ECO:0000313" key="2">
    <source>
        <dbReference type="Proteomes" id="UP000055024"/>
    </source>
</evidence>
<proteinExistence type="predicted"/>
<evidence type="ECO:0000313" key="1">
    <source>
        <dbReference type="EMBL" id="KRZ11365.1"/>
    </source>
</evidence>
<gene>
    <name evidence="1" type="ORF">T11_4197</name>
</gene>